<gene>
    <name evidence="2" type="ordered locus">ANT_06330</name>
</gene>
<feature type="domain" description="Methyltransferase type 11" evidence="1">
    <location>
        <begin position="62"/>
        <end position="153"/>
    </location>
</feature>
<evidence type="ECO:0000259" key="1">
    <source>
        <dbReference type="Pfam" id="PF08241"/>
    </source>
</evidence>
<dbReference type="RefSeq" id="WP_013559062.1">
    <property type="nucleotide sequence ID" value="NC_014960.1"/>
</dbReference>
<protein>
    <recommendedName>
        <fullName evidence="1">Methyltransferase type 11 domain-containing protein</fullName>
    </recommendedName>
</protein>
<sequence>MSGEPVRQQVRSFYDQIGWQKEADGLYQNARYEDLRPVSAEYIHRCHLRVKRHLAPEGRYLLDAGSGPVQYPEYLTYSEGYQYRVCADLSIVALQEARRRLGEHALCVVADVAHLPFAPEAFDGVVSLHTLHHLPLEEQPNAYNELFRVLKSGKKGVVVNGWTDSPLMRRWAPLVALAERLGTWVARLRSRAVAAEKKTSVSQPTGTFVRKLDAAWLREHLQGKIPYEIYVWRSVSVRWLRALVHSITGGKVWLKLLYWLEERNPRWYGENGQYPLIVISKERRS</sequence>
<dbReference type="OrthoDB" id="154497at2"/>
<dbReference type="Proteomes" id="UP000008922">
    <property type="component" value="Chromosome"/>
</dbReference>
<dbReference type="SUPFAM" id="SSF53335">
    <property type="entry name" value="S-adenosyl-L-methionine-dependent methyltransferases"/>
    <property type="match status" value="1"/>
</dbReference>
<proteinExistence type="predicted"/>
<dbReference type="Pfam" id="PF08241">
    <property type="entry name" value="Methyltransf_11"/>
    <property type="match status" value="1"/>
</dbReference>
<dbReference type="InterPro" id="IPR013216">
    <property type="entry name" value="Methyltransf_11"/>
</dbReference>
<evidence type="ECO:0000313" key="3">
    <source>
        <dbReference type="Proteomes" id="UP000008922"/>
    </source>
</evidence>
<organism evidence="2 3">
    <name type="scientific">Anaerolinea thermophila (strain DSM 14523 / JCM 11388 / NBRC 100420 / UNI-1)</name>
    <dbReference type="NCBI Taxonomy" id="926569"/>
    <lineage>
        <taxon>Bacteria</taxon>
        <taxon>Bacillati</taxon>
        <taxon>Chloroflexota</taxon>
        <taxon>Anaerolineae</taxon>
        <taxon>Anaerolineales</taxon>
        <taxon>Anaerolineaceae</taxon>
        <taxon>Anaerolinea</taxon>
    </lineage>
</organism>
<reference evidence="2 3" key="1">
    <citation type="submission" date="2010-12" db="EMBL/GenBank/DDBJ databases">
        <title>Whole genome sequence of Anaerolinea thermophila UNI-1.</title>
        <authorList>
            <person name="Narita-Yamada S."/>
            <person name="Kishi E."/>
            <person name="Watanabe Y."/>
            <person name="Takasaki K."/>
            <person name="Ankai A."/>
            <person name="Oguchi A."/>
            <person name="Fukui S."/>
            <person name="Takahashi M."/>
            <person name="Yashiro I."/>
            <person name="Hosoyama A."/>
            <person name="Sekiguchi Y."/>
            <person name="Hanada S."/>
            <person name="Fujita N."/>
        </authorList>
    </citation>
    <scope>NUCLEOTIDE SEQUENCE [LARGE SCALE GENOMIC DNA]</scope>
    <source>
        <strain evidence="3">DSM 14523 / JCM 11388 / NBRC 100420 / UNI-1</strain>
    </source>
</reference>
<dbReference type="eggNOG" id="COG2226">
    <property type="taxonomic scope" value="Bacteria"/>
</dbReference>
<accession>E8N1R2</accession>
<dbReference type="KEGG" id="atm:ANT_06330"/>
<dbReference type="STRING" id="926569.ANT_06330"/>
<dbReference type="InterPro" id="IPR029063">
    <property type="entry name" value="SAM-dependent_MTases_sf"/>
</dbReference>
<evidence type="ECO:0000313" key="2">
    <source>
        <dbReference type="EMBL" id="BAJ62667.1"/>
    </source>
</evidence>
<dbReference type="CDD" id="cd02440">
    <property type="entry name" value="AdoMet_MTases"/>
    <property type="match status" value="1"/>
</dbReference>
<dbReference type="GO" id="GO:0008757">
    <property type="term" value="F:S-adenosylmethionine-dependent methyltransferase activity"/>
    <property type="evidence" value="ECO:0007669"/>
    <property type="project" value="InterPro"/>
</dbReference>
<dbReference type="Gene3D" id="3.40.50.150">
    <property type="entry name" value="Vaccinia Virus protein VP39"/>
    <property type="match status" value="1"/>
</dbReference>
<dbReference type="AlphaFoldDB" id="E8N1R2"/>
<dbReference type="InParanoid" id="E8N1R2"/>
<keyword evidence="3" id="KW-1185">Reference proteome</keyword>
<name>E8N1R2_ANATU</name>
<dbReference type="HOGENOM" id="CLU_975368_0_0_0"/>
<dbReference type="EMBL" id="AP012029">
    <property type="protein sequence ID" value="BAJ62667.1"/>
    <property type="molecule type" value="Genomic_DNA"/>
</dbReference>